<feature type="transmembrane region" description="Helical" evidence="2">
    <location>
        <begin position="49"/>
        <end position="67"/>
    </location>
</feature>
<evidence type="ECO:0000313" key="4">
    <source>
        <dbReference type="Proteomes" id="UP000193144"/>
    </source>
</evidence>
<evidence type="ECO:0000313" key="3">
    <source>
        <dbReference type="EMBL" id="ORY00981.1"/>
    </source>
</evidence>
<keyword evidence="2" id="KW-0812">Transmembrane</keyword>
<reference evidence="3 4" key="1">
    <citation type="submission" date="2016-07" db="EMBL/GenBank/DDBJ databases">
        <title>Pervasive Adenine N6-methylation of Active Genes in Fungi.</title>
        <authorList>
            <consortium name="DOE Joint Genome Institute"/>
            <person name="Mondo S.J."/>
            <person name="Dannebaum R.O."/>
            <person name="Kuo R.C."/>
            <person name="Labutti K."/>
            <person name="Haridas S."/>
            <person name="Kuo A."/>
            <person name="Salamov A."/>
            <person name="Ahrendt S.R."/>
            <person name="Lipzen A."/>
            <person name="Sullivan W."/>
            <person name="Andreopoulos W.B."/>
            <person name="Clum A."/>
            <person name="Lindquist E."/>
            <person name="Daum C."/>
            <person name="Ramamoorthy G.K."/>
            <person name="Gryganskyi A."/>
            <person name="Culley D."/>
            <person name="Magnuson J.K."/>
            <person name="James T.Y."/>
            <person name="O'Malley M.A."/>
            <person name="Stajich J.E."/>
            <person name="Spatafora J.W."/>
            <person name="Visel A."/>
            <person name="Grigoriev I.V."/>
        </authorList>
    </citation>
    <scope>NUCLEOTIDE SEQUENCE [LARGE SCALE GENOMIC DNA]</scope>
    <source>
        <strain evidence="3 4">CBS 115471</strain>
    </source>
</reference>
<keyword evidence="4" id="KW-1185">Reference proteome</keyword>
<proteinExistence type="predicted"/>
<gene>
    <name evidence="3" type="ORF">BCR34DRAFT_102176</name>
</gene>
<evidence type="ECO:0000256" key="2">
    <source>
        <dbReference type="SAM" id="Phobius"/>
    </source>
</evidence>
<sequence length="294" mass="32063">MHPGQLAWSNRSVHRYAQVPILDIRHAIAPIVHPRCLLHPLRPLLPHHLLLALLLLLLLTNSLLVWIDRHICLVLCNPRLADVGLDPHIGKPGQPLLMSGLPLSTCDLLRSWMRVTRSVLRHSFPLIRAKPSRIPIHRELLEGYSQLFGLCGRASIRDPRSVLRVPWPTQPWNFLSYSTQNGRGIRGATESDPGAYSSVGPGGPASRPTSSSLTIERGPADVKPSDGSCGGSGIMFMSRSTSSSLTTGPAGCMRPVNIMLFMEYELIPRGAKIGCGSKMGRLEVSASGRSCDCV</sequence>
<accession>A0A1Y1YSI9</accession>
<dbReference type="EMBL" id="MCFA01000176">
    <property type="protein sequence ID" value="ORY00981.1"/>
    <property type="molecule type" value="Genomic_DNA"/>
</dbReference>
<protein>
    <submittedName>
        <fullName evidence="3">Uncharacterized protein</fullName>
    </submittedName>
</protein>
<feature type="region of interest" description="Disordered" evidence="1">
    <location>
        <begin position="183"/>
        <end position="226"/>
    </location>
</feature>
<name>A0A1Y1YSI9_9PLEO</name>
<dbReference type="Proteomes" id="UP000193144">
    <property type="component" value="Unassembled WGS sequence"/>
</dbReference>
<comment type="caution">
    <text evidence="3">The sequence shown here is derived from an EMBL/GenBank/DDBJ whole genome shotgun (WGS) entry which is preliminary data.</text>
</comment>
<keyword evidence="2" id="KW-1133">Transmembrane helix</keyword>
<evidence type="ECO:0000256" key="1">
    <source>
        <dbReference type="SAM" id="MobiDB-lite"/>
    </source>
</evidence>
<dbReference type="AlphaFoldDB" id="A0A1Y1YSI9"/>
<organism evidence="3 4">
    <name type="scientific">Clohesyomyces aquaticus</name>
    <dbReference type="NCBI Taxonomy" id="1231657"/>
    <lineage>
        <taxon>Eukaryota</taxon>
        <taxon>Fungi</taxon>
        <taxon>Dikarya</taxon>
        <taxon>Ascomycota</taxon>
        <taxon>Pezizomycotina</taxon>
        <taxon>Dothideomycetes</taxon>
        <taxon>Pleosporomycetidae</taxon>
        <taxon>Pleosporales</taxon>
        <taxon>Lindgomycetaceae</taxon>
        <taxon>Clohesyomyces</taxon>
    </lineage>
</organism>
<keyword evidence="2" id="KW-0472">Membrane</keyword>